<evidence type="ECO:0000313" key="2">
    <source>
        <dbReference type="EMBL" id="TDC12804.1"/>
    </source>
</evidence>
<dbReference type="AlphaFoldDB" id="A0A4R4NUU5"/>
<dbReference type="InterPro" id="IPR036291">
    <property type="entry name" value="NAD(P)-bd_dom_sf"/>
</dbReference>
<feature type="domain" description="Saccharopine dehydrogenase NADP binding" evidence="1">
    <location>
        <begin position="4"/>
        <end position="113"/>
    </location>
</feature>
<dbReference type="PANTHER" id="PTHR43781">
    <property type="entry name" value="SACCHAROPINE DEHYDROGENASE"/>
    <property type="match status" value="1"/>
</dbReference>
<dbReference type="Gene3D" id="3.40.50.720">
    <property type="entry name" value="NAD(P)-binding Rossmann-like Domain"/>
    <property type="match status" value="1"/>
</dbReference>
<protein>
    <submittedName>
        <fullName evidence="2">Saccharopine dehydrogenase</fullName>
    </submittedName>
</protein>
<name>A0A4R4NUU5_9ACTN</name>
<accession>A0A4R4NUU5</accession>
<dbReference type="OrthoDB" id="4420885at2"/>
<sequence>MQKVAVFGAYGHTGRFVVAELRERGFVPVLSGRDAGKLALLASETGFEARPASVDDPASLDRALDGAAAVINAAGPFAATAAPVIEAALRAGIPYVDVAAEIEANADTFARFGGRARAAGAVVVPAMAFFGGLGDLLATAAMGDWTAADEAHIAYGLSSWHPTEGTRASGDVSRERRDGRRVRYANGRLEYRTDAPPTLKWSFPEPMGVREVIGEFTMADVITIPSHLPIPEVRTYMAAEAAADLSSPDTPAPAAADEHGRSAQTFLVDVVVRAGGAERRAAAGGRDIYAITAPLAVEAVGRILTGRTKATGVASAGEIFEAADFLSALSPHITLELHR</sequence>
<organism evidence="2 3">
    <name type="scientific">Actinomadura bangladeshensis</name>
    <dbReference type="NCBI Taxonomy" id="453573"/>
    <lineage>
        <taxon>Bacteria</taxon>
        <taxon>Bacillati</taxon>
        <taxon>Actinomycetota</taxon>
        <taxon>Actinomycetes</taxon>
        <taxon>Streptosporangiales</taxon>
        <taxon>Thermomonosporaceae</taxon>
        <taxon>Actinomadura</taxon>
    </lineage>
</organism>
<dbReference type="InterPro" id="IPR005097">
    <property type="entry name" value="Sacchrp_dh_NADP-bd"/>
</dbReference>
<dbReference type="RefSeq" id="WP_131941945.1">
    <property type="nucleotide sequence ID" value="NZ_BAAAMX010000010.1"/>
</dbReference>
<gene>
    <name evidence="2" type="ORF">E1284_22185</name>
</gene>
<dbReference type="Proteomes" id="UP000295431">
    <property type="component" value="Unassembled WGS sequence"/>
</dbReference>
<comment type="caution">
    <text evidence="2">The sequence shown here is derived from an EMBL/GenBank/DDBJ whole genome shotgun (WGS) entry which is preliminary data.</text>
</comment>
<dbReference type="PANTHER" id="PTHR43781:SF1">
    <property type="entry name" value="SACCHAROPINE DEHYDROGENASE"/>
    <property type="match status" value="1"/>
</dbReference>
<proteinExistence type="predicted"/>
<dbReference type="SUPFAM" id="SSF51735">
    <property type="entry name" value="NAD(P)-binding Rossmann-fold domains"/>
    <property type="match status" value="1"/>
</dbReference>
<evidence type="ECO:0000313" key="3">
    <source>
        <dbReference type="Proteomes" id="UP000295431"/>
    </source>
</evidence>
<keyword evidence="3" id="KW-1185">Reference proteome</keyword>
<evidence type="ECO:0000259" key="1">
    <source>
        <dbReference type="Pfam" id="PF03435"/>
    </source>
</evidence>
<dbReference type="EMBL" id="SMJW01000116">
    <property type="protein sequence ID" value="TDC12804.1"/>
    <property type="molecule type" value="Genomic_DNA"/>
</dbReference>
<dbReference type="Pfam" id="PF03435">
    <property type="entry name" value="Sacchrp_dh_NADP"/>
    <property type="match status" value="1"/>
</dbReference>
<reference evidence="2 3" key="1">
    <citation type="submission" date="2019-03" db="EMBL/GenBank/DDBJ databases">
        <title>Draft genome sequences of novel Actinobacteria.</title>
        <authorList>
            <person name="Sahin N."/>
            <person name="Ay H."/>
            <person name="Saygin H."/>
        </authorList>
    </citation>
    <scope>NUCLEOTIDE SEQUENCE [LARGE SCALE GENOMIC DNA]</scope>
    <source>
        <strain evidence="2 3">DSM 45347</strain>
    </source>
</reference>